<sequence length="461" mass="52054">MKIFVSVIGFVYLTNLVVSVVSLSTKPHILFVLVDDLGWSDVSFHGSKIKTPNVDKLAAEGLQHGIIHSPDPYGLSLEIVTLPQRLKEAGYSTHMIGKWHLGFYNWESTPTYRGFDTFYGFYSGAEDHYTHVQDHFLDFRDNEEIRAQQIAKSHNKSNPLFLYMAFQNVHSPVQAPKENVEKYAFIEDTLRRTYAGMVDIMDEAVGNITDAFKEAGLWNNTLMIFSTDNGGVPKNGGYDYPLRGRKDTLWEGGIRGVGFVHGNMLSRQGVNCTGLIHVTDWYPTLVNLAGGSLDGVELDGFDVWKAISDGEPSQRTEILHNIDIPSFHPGELGFSYQGIGLRIEDMKLLMMVPNISYFIPPEERNTSQSRNLYLQAVDNFQSPVPMVGLALYNITADPYEKYDLSTKFPDIVQKFQDRLKFYMNGMKLPANKPTDPQARRTARRNGAWTPWVSTKDFLPTA</sequence>
<evidence type="ECO:0000313" key="9">
    <source>
        <dbReference type="Proteomes" id="UP001249851"/>
    </source>
</evidence>
<dbReference type="PANTHER" id="PTHR10342">
    <property type="entry name" value="ARYLSULFATASE"/>
    <property type="match status" value="1"/>
</dbReference>
<reference evidence="8" key="2">
    <citation type="journal article" date="2023" name="Science">
        <title>Genomic signatures of disease resistance in endangered staghorn corals.</title>
        <authorList>
            <person name="Vollmer S.V."/>
            <person name="Selwyn J.D."/>
            <person name="Despard B.A."/>
            <person name="Roesel C.L."/>
        </authorList>
    </citation>
    <scope>NUCLEOTIDE SEQUENCE</scope>
    <source>
        <strain evidence="8">K2</strain>
    </source>
</reference>
<comment type="similarity">
    <text evidence="2">Belongs to the sulfatase family.</text>
</comment>
<evidence type="ECO:0000256" key="4">
    <source>
        <dbReference type="ARBA" id="ARBA00022801"/>
    </source>
</evidence>
<reference evidence="8" key="1">
    <citation type="journal article" date="2023" name="G3 (Bethesda)">
        <title>Whole genome assembly and annotation of the endangered Caribbean coral Acropora cervicornis.</title>
        <authorList>
            <person name="Selwyn J.D."/>
            <person name="Vollmer S.V."/>
        </authorList>
    </citation>
    <scope>NUCLEOTIDE SEQUENCE</scope>
    <source>
        <strain evidence="8">K2</strain>
    </source>
</reference>
<keyword evidence="4" id="KW-0378">Hydrolase</keyword>
<keyword evidence="6" id="KW-0325">Glycoprotein</keyword>
<gene>
    <name evidence="8" type="ORF">P5673_001522</name>
</gene>
<evidence type="ECO:0000259" key="7">
    <source>
        <dbReference type="Pfam" id="PF00884"/>
    </source>
</evidence>
<evidence type="ECO:0000256" key="6">
    <source>
        <dbReference type="ARBA" id="ARBA00023180"/>
    </source>
</evidence>
<dbReference type="InterPro" id="IPR047115">
    <property type="entry name" value="ARSB"/>
</dbReference>
<dbReference type="AlphaFoldDB" id="A0AAD9R6J4"/>
<name>A0AAD9R6J4_ACRCE</name>
<dbReference type="Pfam" id="PF00884">
    <property type="entry name" value="Sulfatase"/>
    <property type="match status" value="1"/>
</dbReference>
<proteinExistence type="inferred from homology"/>
<evidence type="ECO:0000256" key="3">
    <source>
        <dbReference type="ARBA" id="ARBA00022723"/>
    </source>
</evidence>
<organism evidence="8 9">
    <name type="scientific">Acropora cervicornis</name>
    <name type="common">Staghorn coral</name>
    <dbReference type="NCBI Taxonomy" id="6130"/>
    <lineage>
        <taxon>Eukaryota</taxon>
        <taxon>Metazoa</taxon>
        <taxon>Cnidaria</taxon>
        <taxon>Anthozoa</taxon>
        <taxon>Hexacorallia</taxon>
        <taxon>Scleractinia</taxon>
        <taxon>Astrocoeniina</taxon>
        <taxon>Acroporidae</taxon>
        <taxon>Acropora</taxon>
    </lineage>
</organism>
<keyword evidence="9" id="KW-1185">Reference proteome</keyword>
<keyword evidence="3" id="KW-0479">Metal-binding</keyword>
<keyword evidence="5" id="KW-0106">Calcium</keyword>
<feature type="domain" description="Sulfatase N-terminal" evidence="7">
    <location>
        <begin position="74"/>
        <end position="290"/>
    </location>
</feature>
<comment type="caution">
    <text evidence="8">The sequence shown here is derived from an EMBL/GenBank/DDBJ whole genome shotgun (WGS) entry which is preliminary data.</text>
</comment>
<protein>
    <submittedName>
        <fullName evidence="8">Arylsulfatase B</fullName>
    </submittedName>
</protein>
<accession>A0AAD9R6J4</accession>
<dbReference type="GO" id="GO:0046872">
    <property type="term" value="F:metal ion binding"/>
    <property type="evidence" value="ECO:0007669"/>
    <property type="project" value="UniProtKB-KW"/>
</dbReference>
<comment type="cofactor">
    <cofactor evidence="1">
        <name>Ca(2+)</name>
        <dbReference type="ChEBI" id="CHEBI:29108"/>
    </cofactor>
</comment>
<evidence type="ECO:0000256" key="5">
    <source>
        <dbReference type="ARBA" id="ARBA00022837"/>
    </source>
</evidence>
<evidence type="ECO:0000256" key="2">
    <source>
        <dbReference type="ARBA" id="ARBA00008779"/>
    </source>
</evidence>
<dbReference type="SUPFAM" id="SSF53649">
    <property type="entry name" value="Alkaline phosphatase-like"/>
    <property type="match status" value="1"/>
</dbReference>
<dbReference type="CDD" id="cd16029">
    <property type="entry name" value="4-S"/>
    <property type="match status" value="1"/>
</dbReference>
<dbReference type="EMBL" id="JARQWQ010000002">
    <property type="protein sequence ID" value="KAK2573820.1"/>
    <property type="molecule type" value="Genomic_DNA"/>
</dbReference>
<evidence type="ECO:0000256" key="1">
    <source>
        <dbReference type="ARBA" id="ARBA00001913"/>
    </source>
</evidence>
<dbReference type="InterPro" id="IPR024607">
    <property type="entry name" value="Sulfatase_CS"/>
</dbReference>
<evidence type="ECO:0000313" key="8">
    <source>
        <dbReference type="EMBL" id="KAK2573820.1"/>
    </source>
</evidence>
<dbReference type="PROSITE" id="PS00149">
    <property type="entry name" value="SULFATASE_2"/>
    <property type="match status" value="1"/>
</dbReference>
<dbReference type="Gene3D" id="3.40.720.10">
    <property type="entry name" value="Alkaline Phosphatase, subunit A"/>
    <property type="match status" value="1"/>
</dbReference>
<dbReference type="Proteomes" id="UP001249851">
    <property type="component" value="Unassembled WGS sequence"/>
</dbReference>
<dbReference type="InterPro" id="IPR000917">
    <property type="entry name" value="Sulfatase_N"/>
</dbReference>
<dbReference type="Gene3D" id="3.30.1120.10">
    <property type="match status" value="1"/>
</dbReference>
<dbReference type="PANTHER" id="PTHR10342:SF274">
    <property type="entry name" value="ARYLSULFATASE B"/>
    <property type="match status" value="1"/>
</dbReference>
<dbReference type="InterPro" id="IPR017850">
    <property type="entry name" value="Alkaline_phosphatase_core_sf"/>
</dbReference>
<dbReference type="GO" id="GO:0008484">
    <property type="term" value="F:sulfuric ester hydrolase activity"/>
    <property type="evidence" value="ECO:0007669"/>
    <property type="project" value="InterPro"/>
</dbReference>